<gene>
    <name evidence="2" type="ORF">DM02DRAFT_225453</name>
</gene>
<feature type="compositionally biased region" description="Pro residues" evidence="1">
    <location>
        <begin position="97"/>
        <end position="109"/>
    </location>
</feature>
<keyword evidence="3" id="KW-1185">Reference proteome</keyword>
<protein>
    <submittedName>
        <fullName evidence="2">Uncharacterized protein</fullName>
    </submittedName>
</protein>
<reference evidence="2 3" key="1">
    <citation type="journal article" date="2018" name="Sci. Rep.">
        <title>Comparative genomics provides insights into the lifestyle and reveals functional heterogeneity of dark septate endophytic fungi.</title>
        <authorList>
            <person name="Knapp D.G."/>
            <person name="Nemeth J.B."/>
            <person name="Barry K."/>
            <person name="Hainaut M."/>
            <person name="Henrissat B."/>
            <person name="Johnson J."/>
            <person name="Kuo A."/>
            <person name="Lim J.H.P."/>
            <person name="Lipzen A."/>
            <person name="Nolan M."/>
            <person name="Ohm R.A."/>
            <person name="Tamas L."/>
            <person name="Grigoriev I.V."/>
            <person name="Spatafora J.W."/>
            <person name="Nagy L.G."/>
            <person name="Kovacs G.M."/>
        </authorList>
    </citation>
    <scope>NUCLEOTIDE SEQUENCE [LARGE SCALE GENOMIC DNA]</scope>
    <source>
        <strain evidence="2 3">DSE2036</strain>
    </source>
</reference>
<evidence type="ECO:0000256" key="1">
    <source>
        <dbReference type="SAM" id="MobiDB-lite"/>
    </source>
</evidence>
<proteinExistence type="predicted"/>
<accession>A0A2V1DZY4</accession>
<dbReference type="Proteomes" id="UP000244855">
    <property type="component" value="Unassembled WGS sequence"/>
</dbReference>
<name>A0A2V1DZY4_9PLEO</name>
<feature type="compositionally biased region" description="Pro residues" evidence="1">
    <location>
        <begin position="272"/>
        <end position="284"/>
    </location>
</feature>
<feature type="region of interest" description="Disordered" evidence="1">
    <location>
        <begin position="38"/>
        <end position="130"/>
    </location>
</feature>
<organism evidence="2 3">
    <name type="scientific">Periconia macrospinosa</name>
    <dbReference type="NCBI Taxonomy" id="97972"/>
    <lineage>
        <taxon>Eukaryota</taxon>
        <taxon>Fungi</taxon>
        <taxon>Dikarya</taxon>
        <taxon>Ascomycota</taxon>
        <taxon>Pezizomycotina</taxon>
        <taxon>Dothideomycetes</taxon>
        <taxon>Pleosporomycetidae</taxon>
        <taxon>Pleosporales</taxon>
        <taxon>Massarineae</taxon>
        <taxon>Periconiaceae</taxon>
        <taxon>Periconia</taxon>
    </lineage>
</organism>
<evidence type="ECO:0000313" key="3">
    <source>
        <dbReference type="Proteomes" id="UP000244855"/>
    </source>
</evidence>
<feature type="compositionally biased region" description="Basic and acidic residues" evidence="1">
    <location>
        <begin position="38"/>
        <end position="47"/>
    </location>
</feature>
<dbReference type="OrthoDB" id="3927958at2759"/>
<sequence length="337" mass="36019">MCYYKLFVFQGCGHSVPSAQPIRPCATAVVIEREKWEGMRKAAEEKTRKRRSQGLRAKRNSTESELNDDGRPSSPSKVDPHTAPVCPNAAAAQHSTSPPPPIPLQPQQPRPETRQSGNDEDGIPPSATTQTSISGMHIARMGSEPSSTPSAAVVAAPNVGPAATTPSPCGTVLTHPFQTVKIYRSCALCTRNREELLAQSESAQPKVHFDDWRWKVRYLGPIPEESRSPGGMASGSSSLDWSQGIGEVMGSWVKPWKPMKTVQSLGGMLINPLPPLLSSPPPSPDSRRSKTHGKSRSDSEATMVASVVSGGGPWKKGAKAQSADLGRMGSRGGWPSS</sequence>
<feature type="region of interest" description="Disordered" evidence="1">
    <location>
        <begin position="271"/>
        <end position="337"/>
    </location>
</feature>
<dbReference type="AlphaFoldDB" id="A0A2V1DZY4"/>
<feature type="compositionally biased region" description="Basic residues" evidence="1">
    <location>
        <begin position="48"/>
        <end position="59"/>
    </location>
</feature>
<dbReference type="EMBL" id="KZ805328">
    <property type="protein sequence ID" value="PVI03721.1"/>
    <property type="molecule type" value="Genomic_DNA"/>
</dbReference>
<evidence type="ECO:0000313" key="2">
    <source>
        <dbReference type="EMBL" id="PVI03721.1"/>
    </source>
</evidence>